<accession>A0AAE0ZSC6</accession>
<evidence type="ECO:0000313" key="2">
    <source>
        <dbReference type="EMBL" id="KAK3774141.1"/>
    </source>
</evidence>
<organism evidence="2 3">
    <name type="scientific">Elysia crispata</name>
    <name type="common">lettuce slug</name>
    <dbReference type="NCBI Taxonomy" id="231223"/>
    <lineage>
        <taxon>Eukaryota</taxon>
        <taxon>Metazoa</taxon>
        <taxon>Spiralia</taxon>
        <taxon>Lophotrochozoa</taxon>
        <taxon>Mollusca</taxon>
        <taxon>Gastropoda</taxon>
        <taxon>Heterobranchia</taxon>
        <taxon>Euthyneura</taxon>
        <taxon>Panpulmonata</taxon>
        <taxon>Sacoglossa</taxon>
        <taxon>Placobranchoidea</taxon>
        <taxon>Plakobranchidae</taxon>
        <taxon>Elysia</taxon>
    </lineage>
</organism>
<dbReference type="Proteomes" id="UP001283361">
    <property type="component" value="Unassembled WGS sequence"/>
</dbReference>
<dbReference type="AlphaFoldDB" id="A0AAE0ZSC6"/>
<feature type="region of interest" description="Disordered" evidence="1">
    <location>
        <begin position="58"/>
        <end position="77"/>
    </location>
</feature>
<reference evidence="2" key="1">
    <citation type="journal article" date="2023" name="G3 (Bethesda)">
        <title>A reference genome for the long-term kleptoplast-retaining sea slug Elysia crispata morphotype clarki.</title>
        <authorList>
            <person name="Eastman K.E."/>
            <person name="Pendleton A.L."/>
            <person name="Shaikh M.A."/>
            <person name="Suttiyut T."/>
            <person name="Ogas R."/>
            <person name="Tomko P."/>
            <person name="Gavelis G."/>
            <person name="Widhalm J.R."/>
            <person name="Wisecaver J.H."/>
        </authorList>
    </citation>
    <scope>NUCLEOTIDE SEQUENCE</scope>
    <source>
        <strain evidence="2">ECLA1</strain>
    </source>
</reference>
<proteinExistence type="predicted"/>
<gene>
    <name evidence="2" type="ORF">RRG08_065800</name>
</gene>
<keyword evidence="3" id="KW-1185">Reference proteome</keyword>
<name>A0AAE0ZSC6_9GAST</name>
<evidence type="ECO:0000256" key="1">
    <source>
        <dbReference type="SAM" id="MobiDB-lite"/>
    </source>
</evidence>
<sequence>MIRRRKRWIKSLKSDLEEMDKRKEGHVSCYRVVTCEPKPEELLFMLWKTLILDGSDPGTPHSAALGDGVETKGWPGD</sequence>
<protein>
    <submittedName>
        <fullName evidence="2">Uncharacterized protein</fullName>
    </submittedName>
</protein>
<dbReference type="EMBL" id="JAWDGP010003468">
    <property type="protein sequence ID" value="KAK3774141.1"/>
    <property type="molecule type" value="Genomic_DNA"/>
</dbReference>
<evidence type="ECO:0000313" key="3">
    <source>
        <dbReference type="Proteomes" id="UP001283361"/>
    </source>
</evidence>
<comment type="caution">
    <text evidence="2">The sequence shown here is derived from an EMBL/GenBank/DDBJ whole genome shotgun (WGS) entry which is preliminary data.</text>
</comment>